<dbReference type="Pfam" id="PF00685">
    <property type="entry name" value="Sulfotransfer_1"/>
    <property type="match status" value="1"/>
</dbReference>
<dbReference type="InterPro" id="IPR000863">
    <property type="entry name" value="Sulfotransferase_dom"/>
</dbReference>
<dbReference type="RefSeq" id="WP_091515972.1">
    <property type="nucleotide sequence ID" value="NZ_FNFH01000007.1"/>
</dbReference>
<dbReference type="GO" id="GO:0008146">
    <property type="term" value="F:sulfotransferase activity"/>
    <property type="evidence" value="ECO:0007669"/>
    <property type="project" value="InterPro"/>
</dbReference>
<gene>
    <name evidence="4" type="ORF">SAMN05216212_2932</name>
</gene>
<name>A0A1G9DXD8_9GAMM</name>
<feature type="domain" description="Sulfotransferase" evidence="3">
    <location>
        <begin position="24"/>
        <end position="282"/>
    </location>
</feature>
<organism evidence="4 5">
    <name type="scientific">Microbulbifer yueqingensis</name>
    <dbReference type="NCBI Taxonomy" id="658219"/>
    <lineage>
        <taxon>Bacteria</taxon>
        <taxon>Pseudomonadati</taxon>
        <taxon>Pseudomonadota</taxon>
        <taxon>Gammaproteobacteria</taxon>
        <taxon>Cellvibrionales</taxon>
        <taxon>Microbulbiferaceae</taxon>
        <taxon>Microbulbifer</taxon>
    </lineage>
</organism>
<dbReference type="STRING" id="658219.SAMN05216212_2932"/>
<proteinExistence type="inferred from homology"/>
<dbReference type="AlphaFoldDB" id="A0A1G9DXD8"/>
<evidence type="ECO:0000259" key="3">
    <source>
        <dbReference type="Pfam" id="PF00685"/>
    </source>
</evidence>
<sequence length="297" mass="34617">MNEARRYLHPILDSARWARYQPRDDDVIVATSFKSGTTWMQLILLHLLYGVKDVPLLRDMDHWVDFRALEEGKMLERLEGQRSRRIIKTHLPFDAIPYHREVKYIVVDRDPRDVGMSLWNHYRNMNLGYVNDNLPSGVKPIPPCPGDIHTFFRRWLTVGYFDWEQEGFPFWSNLRHVQTWFDVRGHDNVLHVHYGDLLRRPESEISRVAGFIGAGADADQVKQVSEVTSFNHVKSNLDALFPGGYGLFRGGADTFFNKGVNGRWKGVLTRDDLDLFETVSRKILSRECREWLARGSM</sequence>
<dbReference type="EMBL" id="FNFH01000007">
    <property type="protein sequence ID" value="SDK68534.1"/>
    <property type="molecule type" value="Genomic_DNA"/>
</dbReference>
<reference evidence="5" key="1">
    <citation type="submission" date="2016-10" db="EMBL/GenBank/DDBJ databases">
        <authorList>
            <person name="Varghese N."/>
            <person name="Submissions S."/>
        </authorList>
    </citation>
    <scope>NUCLEOTIDE SEQUENCE [LARGE SCALE GENOMIC DNA]</scope>
    <source>
        <strain evidence="5">CGMCC 1.10658</strain>
    </source>
</reference>
<keyword evidence="2 4" id="KW-0808">Transferase</keyword>
<dbReference type="OrthoDB" id="3399180at2"/>
<dbReference type="SUPFAM" id="SSF52540">
    <property type="entry name" value="P-loop containing nucleoside triphosphate hydrolases"/>
    <property type="match status" value="1"/>
</dbReference>
<evidence type="ECO:0000256" key="1">
    <source>
        <dbReference type="ARBA" id="ARBA00005771"/>
    </source>
</evidence>
<accession>A0A1G9DXD8</accession>
<comment type="similarity">
    <text evidence="1">Belongs to the sulfotransferase 1 family.</text>
</comment>
<protein>
    <submittedName>
        <fullName evidence="4">Aryl sulfotransferase</fullName>
    </submittedName>
</protein>
<dbReference type="PANTHER" id="PTHR11783">
    <property type="entry name" value="SULFOTRANSFERASE SULT"/>
    <property type="match status" value="1"/>
</dbReference>
<dbReference type="InterPro" id="IPR027417">
    <property type="entry name" value="P-loop_NTPase"/>
</dbReference>
<keyword evidence="5" id="KW-1185">Reference proteome</keyword>
<dbReference type="Gene3D" id="3.40.50.300">
    <property type="entry name" value="P-loop containing nucleotide triphosphate hydrolases"/>
    <property type="match status" value="1"/>
</dbReference>
<evidence type="ECO:0000256" key="2">
    <source>
        <dbReference type="ARBA" id="ARBA00022679"/>
    </source>
</evidence>
<evidence type="ECO:0000313" key="4">
    <source>
        <dbReference type="EMBL" id="SDK68534.1"/>
    </source>
</evidence>
<evidence type="ECO:0000313" key="5">
    <source>
        <dbReference type="Proteomes" id="UP000199305"/>
    </source>
</evidence>
<dbReference type="Proteomes" id="UP000199305">
    <property type="component" value="Unassembled WGS sequence"/>
</dbReference>